<proteinExistence type="predicted"/>
<dbReference type="InterPro" id="IPR027417">
    <property type="entry name" value="P-loop_NTPase"/>
</dbReference>
<name>A0A6J5NKR9_9CAUD</name>
<organism evidence="1">
    <name type="scientific">uncultured Caudovirales phage</name>
    <dbReference type="NCBI Taxonomy" id="2100421"/>
    <lineage>
        <taxon>Viruses</taxon>
        <taxon>Duplodnaviria</taxon>
        <taxon>Heunggongvirae</taxon>
        <taxon>Uroviricota</taxon>
        <taxon>Caudoviricetes</taxon>
        <taxon>Peduoviridae</taxon>
        <taxon>Maltschvirus</taxon>
        <taxon>Maltschvirus maltsch</taxon>
    </lineage>
</organism>
<protein>
    <submittedName>
        <fullName evidence="1">AAA domain containing protein</fullName>
    </submittedName>
</protein>
<evidence type="ECO:0000313" key="1">
    <source>
        <dbReference type="EMBL" id="CAB4159969.1"/>
    </source>
</evidence>
<dbReference type="Pfam" id="PF13671">
    <property type="entry name" value="AAA_33"/>
    <property type="match status" value="1"/>
</dbReference>
<dbReference type="SUPFAM" id="SSF52540">
    <property type="entry name" value="P-loop containing nucleoside triphosphate hydrolases"/>
    <property type="match status" value="1"/>
</dbReference>
<dbReference type="EMBL" id="LR796696">
    <property type="protein sequence ID" value="CAB4159969.1"/>
    <property type="molecule type" value="Genomic_DNA"/>
</dbReference>
<accession>A0A6J5NKR9</accession>
<gene>
    <name evidence="1" type="ORF">UFOVP724_30</name>
</gene>
<dbReference type="Gene3D" id="3.40.50.300">
    <property type="entry name" value="P-loop containing nucleotide triphosphate hydrolases"/>
    <property type="match status" value="1"/>
</dbReference>
<reference evidence="1" key="1">
    <citation type="submission" date="2020-04" db="EMBL/GenBank/DDBJ databases">
        <authorList>
            <person name="Chiriac C."/>
            <person name="Salcher M."/>
            <person name="Ghai R."/>
            <person name="Kavagutti S V."/>
        </authorList>
    </citation>
    <scope>NUCLEOTIDE SEQUENCE</scope>
</reference>
<sequence length="156" mass="17954">MSLIVIGHSGSGKTTWSKKFCQENNYEYVDVDLYMDEICERYGWKQLPVTESSKLSDQYKVAICMQALSEHQGKNCVFDGIYFLSLPIAILKAYQIVIVNPSHDVIIEQRRNRCKNHPRGKFKNLSDEQIDDLAKAMIVKYDSQIKDLIPYADIVV</sequence>